<comment type="caution">
    <text evidence="1">The sequence shown here is derived from an EMBL/GenBank/DDBJ whole genome shotgun (WGS) entry which is preliminary data.</text>
</comment>
<proteinExistence type="predicted"/>
<organism evidence="1 2">
    <name type="scientific">Providencia rettgeri</name>
    <dbReference type="NCBI Taxonomy" id="587"/>
    <lineage>
        <taxon>Bacteria</taxon>
        <taxon>Pseudomonadati</taxon>
        <taxon>Pseudomonadota</taxon>
        <taxon>Gammaproteobacteria</taxon>
        <taxon>Enterobacterales</taxon>
        <taxon>Morganellaceae</taxon>
        <taxon>Providencia</taxon>
    </lineage>
</organism>
<dbReference type="AlphaFoldDB" id="A0A939NBD4"/>
<name>A0A939NBD4_PRORE</name>
<evidence type="ECO:0000313" key="2">
    <source>
        <dbReference type="Proteomes" id="UP000664477"/>
    </source>
</evidence>
<sequence>MLSLPKFTKRQIQAIGASTHEITRWCLVRRADLIARLGMSVRKRPTPTVSPSIASRGFTVPLVGNDSPIITRVKNWQIVPKLAEATAEAGFDGAISALEFCQ</sequence>
<dbReference type="Proteomes" id="UP000664477">
    <property type="component" value="Unassembled WGS sequence"/>
</dbReference>
<protein>
    <submittedName>
        <fullName evidence="1">Uncharacterized protein</fullName>
    </submittedName>
</protein>
<evidence type="ECO:0000313" key="1">
    <source>
        <dbReference type="EMBL" id="MBO1916559.1"/>
    </source>
</evidence>
<reference evidence="1" key="1">
    <citation type="submission" date="2021-03" db="EMBL/GenBank/DDBJ databases">
        <title>Molecular epidemiology and mechanisms of colistin and carbapenem resistance in Enterobacteriaceae from clinical isolates, the environment and porcine samples in Pretoria, South Africa.</title>
        <authorList>
            <person name="Bogoshi D."/>
            <person name="Mbelle N.M."/>
            <person name="Naidoo V."/>
            <person name="Osei Sekyere J."/>
        </authorList>
    </citation>
    <scope>NUCLEOTIDE SEQUENCE</scope>
    <source>
        <strain evidence="1">C052</strain>
    </source>
</reference>
<gene>
    <name evidence="1" type="ORF">J4727_17655</name>
</gene>
<accession>A0A939NBD4</accession>
<dbReference type="EMBL" id="JAGETQ010000151">
    <property type="protein sequence ID" value="MBO1916559.1"/>
    <property type="molecule type" value="Genomic_DNA"/>
</dbReference>